<evidence type="ECO:0000256" key="2">
    <source>
        <dbReference type="ARBA" id="ARBA00022475"/>
    </source>
</evidence>
<dbReference type="EMBL" id="JAKGBZ010000006">
    <property type="protein sequence ID" value="MCF3946058.1"/>
    <property type="molecule type" value="Genomic_DNA"/>
</dbReference>
<accession>A0ABS9DTJ6</accession>
<name>A0ABS9DTJ6_9PROT</name>
<evidence type="ECO:0000256" key="6">
    <source>
        <dbReference type="RuleBase" id="RU366058"/>
    </source>
</evidence>
<comment type="similarity">
    <text evidence="6">Belongs to the TVP38/TMEM64 family.</text>
</comment>
<keyword evidence="3 6" id="KW-0812">Transmembrane</keyword>
<feature type="transmembrane region" description="Helical" evidence="6">
    <location>
        <begin position="147"/>
        <end position="169"/>
    </location>
</feature>
<keyword evidence="2 6" id="KW-1003">Cell membrane</keyword>
<organism evidence="8 9">
    <name type="scientific">Acidiphilium iwatense</name>
    <dbReference type="NCBI Taxonomy" id="768198"/>
    <lineage>
        <taxon>Bacteria</taxon>
        <taxon>Pseudomonadati</taxon>
        <taxon>Pseudomonadota</taxon>
        <taxon>Alphaproteobacteria</taxon>
        <taxon>Acetobacterales</taxon>
        <taxon>Acidocellaceae</taxon>
        <taxon>Acidiphilium</taxon>
    </lineage>
</organism>
<evidence type="ECO:0000256" key="4">
    <source>
        <dbReference type="ARBA" id="ARBA00022989"/>
    </source>
</evidence>
<feature type="transmembrane region" description="Helical" evidence="6">
    <location>
        <begin position="20"/>
        <end position="46"/>
    </location>
</feature>
<evidence type="ECO:0000313" key="9">
    <source>
        <dbReference type="Proteomes" id="UP001521209"/>
    </source>
</evidence>
<evidence type="ECO:0000259" key="7">
    <source>
        <dbReference type="Pfam" id="PF09335"/>
    </source>
</evidence>
<evidence type="ECO:0000313" key="8">
    <source>
        <dbReference type="EMBL" id="MCF3946058.1"/>
    </source>
</evidence>
<gene>
    <name evidence="8" type="ORF">L2A60_05075</name>
</gene>
<feature type="transmembrane region" description="Helical" evidence="6">
    <location>
        <begin position="175"/>
        <end position="199"/>
    </location>
</feature>
<feature type="transmembrane region" description="Helical" evidence="6">
    <location>
        <begin position="58"/>
        <end position="81"/>
    </location>
</feature>
<dbReference type="RefSeq" id="WP_235703283.1">
    <property type="nucleotide sequence ID" value="NZ_JAKGBZ010000006.1"/>
</dbReference>
<dbReference type="InterPro" id="IPR032816">
    <property type="entry name" value="VTT_dom"/>
</dbReference>
<feature type="transmembrane region" description="Helical" evidence="6">
    <location>
        <begin position="87"/>
        <end position="113"/>
    </location>
</feature>
<evidence type="ECO:0000256" key="5">
    <source>
        <dbReference type="ARBA" id="ARBA00023136"/>
    </source>
</evidence>
<evidence type="ECO:0000256" key="3">
    <source>
        <dbReference type="ARBA" id="ARBA00022692"/>
    </source>
</evidence>
<feature type="transmembrane region" description="Helical" evidence="6">
    <location>
        <begin position="211"/>
        <end position="233"/>
    </location>
</feature>
<dbReference type="InterPro" id="IPR015414">
    <property type="entry name" value="TMEM64"/>
</dbReference>
<protein>
    <recommendedName>
        <fullName evidence="6">TVP38/TMEM64 family membrane protein</fullName>
    </recommendedName>
</protein>
<keyword evidence="5 6" id="KW-0472">Membrane</keyword>
<dbReference type="PANTHER" id="PTHR12677">
    <property type="entry name" value="GOLGI APPARATUS MEMBRANE PROTEIN TVP38-RELATED"/>
    <property type="match status" value="1"/>
</dbReference>
<keyword evidence="4 6" id="KW-1133">Transmembrane helix</keyword>
<sequence length="242" mass="24798">MTETLPPDLARPINRRLIVALAAFGLLGAAFIASLAGAADWAGAVLGALDRLRDLGPLGWIAFVGLQALVALIGFLPASLLGLAAGAVYGIGLGFGLAAVGVLLGAAVAFALARSAFRPVILRLLEGRAALERLDTALTRDGWRLVLLMRVSPVMPFSLTSFALGLSGIDFRSYALGTLASLPALLLYVGLGTLGANGIASAHRGASPLHLILLGLGIAATLLLTLRIGQLLARALRPLSQS</sequence>
<evidence type="ECO:0000256" key="1">
    <source>
        <dbReference type="ARBA" id="ARBA00004651"/>
    </source>
</evidence>
<dbReference type="Proteomes" id="UP001521209">
    <property type="component" value="Unassembled WGS sequence"/>
</dbReference>
<comment type="caution">
    <text evidence="8">The sequence shown here is derived from an EMBL/GenBank/DDBJ whole genome shotgun (WGS) entry which is preliminary data.</text>
</comment>
<dbReference type="Pfam" id="PF09335">
    <property type="entry name" value="VTT_dom"/>
    <property type="match status" value="1"/>
</dbReference>
<dbReference type="PANTHER" id="PTHR12677:SF59">
    <property type="entry name" value="GOLGI APPARATUS MEMBRANE PROTEIN TVP38-RELATED"/>
    <property type="match status" value="1"/>
</dbReference>
<proteinExistence type="inferred from homology"/>
<keyword evidence="9" id="KW-1185">Reference proteome</keyword>
<feature type="domain" description="VTT" evidence="7">
    <location>
        <begin position="76"/>
        <end position="193"/>
    </location>
</feature>
<reference evidence="8 9" key="1">
    <citation type="submission" date="2022-01" db="EMBL/GenBank/DDBJ databases">
        <authorList>
            <person name="Won M."/>
            <person name="Kim S.-J."/>
            <person name="Kwon S.-W."/>
        </authorList>
    </citation>
    <scope>NUCLEOTIDE SEQUENCE [LARGE SCALE GENOMIC DNA]</scope>
    <source>
        <strain evidence="8 9">KCTC 23505</strain>
    </source>
</reference>
<comment type="subcellular location">
    <subcellularLocation>
        <location evidence="1 6">Cell membrane</location>
        <topology evidence="1 6">Multi-pass membrane protein</topology>
    </subcellularLocation>
</comment>